<feature type="compositionally biased region" description="Low complexity" evidence="1">
    <location>
        <begin position="149"/>
        <end position="162"/>
    </location>
</feature>
<evidence type="ECO:0000256" key="1">
    <source>
        <dbReference type="SAM" id="MobiDB-lite"/>
    </source>
</evidence>
<sequence length="162" mass="17957">MCIIEAGAPEPTKPGKLVRISTGFSRRVYWRDDKVWVQYKPATAQLILKAYNNAEKTVKTGLLRSTVHPSGSHYTVDLRTLTQTNDSSGMKRPVKIIQEESSSDFLGKSEEVVYPGEFNKQACIASPFGWLGKLAFWRKAPTKEGLETSSVDSWSSDGSVKA</sequence>
<name>A0A1Y1IK07_KLENI</name>
<dbReference type="InterPro" id="IPR004170">
    <property type="entry name" value="WWE_dom"/>
</dbReference>
<dbReference type="Gene3D" id="3.30.720.50">
    <property type="match status" value="1"/>
</dbReference>
<feature type="region of interest" description="Disordered" evidence="1">
    <location>
        <begin position="143"/>
        <end position="162"/>
    </location>
</feature>
<proteinExistence type="predicted"/>
<evidence type="ECO:0000313" key="3">
    <source>
        <dbReference type="EMBL" id="GAQ91195.1"/>
    </source>
</evidence>
<dbReference type="OrthoDB" id="2012651at2759"/>
<dbReference type="Proteomes" id="UP000054558">
    <property type="component" value="Unassembled WGS sequence"/>
</dbReference>
<dbReference type="AlphaFoldDB" id="A0A1Y1IK07"/>
<gene>
    <name evidence="3" type="ORF">KFL_007410050</name>
</gene>
<dbReference type="EMBL" id="DF237690">
    <property type="protein sequence ID" value="GAQ91195.1"/>
    <property type="molecule type" value="Genomic_DNA"/>
</dbReference>
<evidence type="ECO:0000313" key="4">
    <source>
        <dbReference type="Proteomes" id="UP000054558"/>
    </source>
</evidence>
<reference evidence="3 4" key="1">
    <citation type="journal article" date="2014" name="Nat. Commun.">
        <title>Klebsormidium flaccidum genome reveals primary factors for plant terrestrial adaptation.</title>
        <authorList>
            <person name="Hori K."/>
            <person name="Maruyama F."/>
            <person name="Fujisawa T."/>
            <person name="Togashi T."/>
            <person name="Yamamoto N."/>
            <person name="Seo M."/>
            <person name="Sato S."/>
            <person name="Yamada T."/>
            <person name="Mori H."/>
            <person name="Tajima N."/>
            <person name="Moriyama T."/>
            <person name="Ikeuchi M."/>
            <person name="Watanabe M."/>
            <person name="Wada H."/>
            <person name="Kobayashi K."/>
            <person name="Saito M."/>
            <person name="Masuda T."/>
            <person name="Sasaki-Sekimoto Y."/>
            <person name="Mashiguchi K."/>
            <person name="Awai K."/>
            <person name="Shimojima M."/>
            <person name="Masuda S."/>
            <person name="Iwai M."/>
            <person name="Nobusawa T."/>
            <person name="Narise T."/>
            <person name="Kondo S."/>
            <person name="Saito H."/>
            <person name="Sato R."/>
            <person name="Murakawa M."/>
            <person name="Ihara Y."/>
            <person name="Oshima-Yamada Y."/>
            <person name="Ohtaka K."/>
            <person name="Satoh M."/>
            <person name="Sonobe K."/>
            <person name="Ishii M."/>
            <person name="Ohtani R."/>
            <person name="Kanamori-Sato M."/>
            <person name="Honoki R."/>
            <person name="Miyazaki D."/>
            <person name="Mochizuki H."/>
            <person name="Umetsu J."/>
            <person name="Higashi K."/>
            <person name="Shibata D."/>
            <person name="Kamiya Y."/>
            <person name="Sato N."/>
            <person name="Nakamura Y."/>
            <person name="Tabata S."/>
            <person name="Ida S."/>
            <person name="Kurokawa K."/>
            <person name="Ohta H."/>
        </authorList>
    </citation>
    <scope>NUCLEOTIDE SEQUENCE [LARGE SCALE GENOMIC DNA]</scope>
    <source>
        <strain evidence="3 4">NIES-2285</strain>
    </source>
</reference>
<keyword evidence="4" id="KW-1185">Reference proteome</keyword>
<organism evidence="3 4">
    <name type="scientific">Klebsormidium nitens</name>
    <name type="common">Green alga</name>
    <name type="synonym">Ulothrix nitens</name>
    <dbReference type="NCBI Taxonomy" id="105231"/>
    <lineage>
        <taxon>Eukaryota</taxon>
        <taxon>Viridiplantae</taxon>
        <taxon>Streptophyta</taxon>
        <taxon>Klebsormidiophyceae</taxon>
        <taxon>Klebsormidiales</taxon>
        <taxon>Klebsormidiaceae</taxon>
        <taxon>Klebsormidium</taxon>
    </lineage>
</organism>
<protein>
    <recommendedName>
        <fullName evidence="2">WWE domain-containing protein</fullName>
    </recommendedName>
</protein>
<dbReference type="PROSITE" id="PS50918">
    <property type="entry name" value="WWE"/>
    <property type="match status" value="1"/>
</dbReference>
<dbReference type="InterPro" id="IPR037197">
    <property type="entry name" value="WWE_dom_sf"/>
</dbReference>
<dbReference type="SUPFAM" id="SSF117839">
    <property type="entry name" value="WWE domain"/>
    <property type="match status" value="1"/>
</dbReference>
<feature type="domain" description="WWE" evidence="2">
    <location>
        <begin position="12"/>
        <end position="96"/>
    </location>
</feature>
<accession>A0A1Y1IK07</accession>
<evidence type="ECO:0000259" key="2">
    <source>
        <dbReference type="PROSITE" id="PS50918"/>
    </source>
</evidence>
<dbReference type="Pfam" id="PF02825">
    <property type="entry name" value="WWE"/>
    <property type="match status" value="1"/>
</dbReference>